<dbReference type="GO" id="GO:0005789">
    <property type="term" value="C:endoplasmic reticulum membrane"/>
    <property type="evidence" value="ECO:0007669"/>
    <property type="project" value="UniProtKB-SubCell"/>
</dbReference>
<name>A0A091IY76_EGRGA</name>
<keyword evidence="6" id="KW-0256">Endoplasmic reticulum</keyword>
<evidence type="ECO:0000256" key="12">
    <source>
        <dbReference type="ARBA" id="ARBA00067228"/>
    </source>
</evidence>
<keyword evidence="10 16" id="KW-0472">Membrane</keyword>
<feature type="transmembrane region" description="Helical" evidence="16">
    <location>
        <begin position="245"/>
        <end position="261"/>
    </location>
</feature>
<evidence type="ECO:0000259" key="17">
    <source>
        <dbReference type="SMART" id="SM00568"/>
    </source>
</evidence>
<accession>A0A091IY76</accession>
<dbReference type="InterPro" id="IPR004182">
    <property type="entry name" value="GRAM"/>
</dbReference>
<evidence type="ECO:0000256" key="5">
    <source>
        <dbReference type="ARBA" id="ARBA00022703"/>
    </source>
</evidence>
<evidence type="ECO:0000256" key="13">
    <source>
        <dbReference type="ARBA" id="ARBA00079855"/>
    </source>
</evidence>
<keyword evidence="7 16" id="KW-1133">Transmembrane helix</keyword>
<evidence type="ECO:0000256" key="6">
    <source>
        <dbReference type="ARBA" id="ARBA00022824"/>
    </source>
</evidence>
<feature type="non-terminal residue" evidence="18">
    <location>
        <position position="595"/>
    </location>
</feature>
<evidence type="ECO:0000313" key="18">
    <source>
        <dbReference type="EMBL" id="KFP13689.1"/>
    </source>
</evidence>
<dbReference type="STRING" id="188379.A0A091IY76"/>
<evidence type="ECO:0000256" key="1">
    <source>
        <dbReference type="ARBA" id="ARBA00004225"/>
    </source>
</evidence>
<dbReference type="FunFam" id="2.30.29.30:FF:000225">
    <property type="entry name" value="GRAM domain containing 4"/>
    <property type="match status" value="1"/>
</dbReference>
<sequence length="595" mass="68421">RDSNRHVKVKQKSAVLNMLKKLDKIRFRGHKRDEFLDLAESPNASDTECGDEIPVKIPRTSTRDNEELRDPAGPGTIIMASGVQDFNRTESDRLNEIKGHLEIALLEKHFLQEELRKLREETNAETLRQELEKERQRRLELEQKVNEVLKARTEEVPAAQQPAKPQTQANGTDKRSHTVCSRLQKWFCDKFGEYVEDFRFQPEENTVETEEPLSARRLTENMRRLKRGAKPVTNFVKNLSALSDWYSIYTSAIAFIIYMNAVWHGWAIPMFLFLAILRLSLNYLIARGWRIQWSIVPEVSEPMEPPKEDLTVSEKFQLVLDVAQKAQNLFGKMADILEKIKNLFMWVQPEITQKLYITLWAAFIASCFLPYRIIGLAMGLYAGIKFFLIDFIFKRCPRLRAKYDTPYIIWTSLPTDPQLKERSNATVSRRLQTAASRSYVGSSAPTGISKDEDTSRFHTTKRGNFHEVFNLSENERPLAVCENGWRCCLINRDRKMPTDYIRNGVLYVTENYLCFESSKSGSSKRNKVIKLTDITDIQKYKVLSVLPGSGMGIAVSTPSTQKPLVFGAMVHRDEAFETIFNQYVKITSASSSSES</sequence>
<feature type="non-terminal residue" evidence="18">
    <location>
        <position position="1"/>
    </location>
</feature>
<protein>
    <recommendedName>
        <fullName evidence="12">GRAM domain-containing protein 4</fullName>
    </recommendedName>
    <alternativeName>
        <fullName evidence="13">Death-inducing protein</fullName>
    </alternativeName>
</protein>
<dbReference type="AlphaFoldDB" id="A0A091IY76"/>
<evidence type="ECO:0000256" key="3">
    <source>
        <dbReference type="ARBA" id="ARBA00022553"/>
    </source>
</evidence>
<dbReference type="Pfam" id="PF02893">
    <property type="entry name" value="GRAM"/>
    <property type="match status" value="1"/>
</dbReference>
<keyword evidence="19" id="KW-1185">Reference proteome</keyword>
<evidence type="ECO:0000256" key="4">
    <source>
        <dbReference type="ARBA" id="ARBA00022692"/>
    </source>
</evidence>
<gene>
    <name evidence="18" type="ORF">Z169_08030</name>
</gene>
<dbReference type="InterPro" id="IPR037847">
    <property type="entry name" value="GRAMDC4"/>
</dbReference>
<dbReference type="GO" id="GO:0034164">
    <property type="term" value="P:negative regulation of toll-like receptor 9 signaling pathway"/>
    <property type="evidence" value="ECO:0007669"/>
    <property type="project" value="TreeGrafter"/>
</dbReference>
<evidence type="ECO:0000256" key="9">
    <source>
        <dbReference type="ARBA" id="ARBA00023128"/>
    </source>
</evidence>
<dbReference type="InterPro" id="IPR011993">
    <property type="entry name" value="PH-like_dom_sf"/>
</dbReference>
<dbReference type="Proteomes" id="UP000053119">
    <property type="component" value="Unassembled WGS sequence"/>
</dbReference>
<dbReference type="InterPro" id="IPR037845">
    <property type="entry name" value="GRAMDC4_PH-GRAM"/>
</dbReference>
<reference evidence="18 19" key="1">
    <citation type="submission" date="2014-04" db="EMBL/GenBank/DDBJ databases">
        <title>Genome evolution of avian class.</title>
        <authorList>
            <person name="Zhang G."/>
            <person name="Li C."/>
        </authorList>
    </citation>
    <scope>NUCLEOTIDE SEQUENCE [LARGE SCALE GENOMIC DNA]</scope>
    <source>
        <strain evidence="18">BGI_Z169</strain>
    </source>
</reference>
<dbReference type="GO" id="GO:0006915">
    <property type="term" value="P:apoptotic process"/>
    <property type="evidence" value="ECO:0007669"/>
    <property type="project" value="UniProtKB-KW"/>
</dbReference>
<comment type="subunit">
    <text evidence="11">Interacts with RTN4 (isoform B).</text>
</comment>
<evidence type="ECO:0000256" key="15">
    <source>
        <dbReference type="SAM" id="MobiDB-lite"/>
    </source>
</evidence>
<comment type="subcellular location">
    <subcellularLocation>
        <location evidence="2">Endoplasmic reticulum membrane</location>
        <topology evidence="2">Multi-pass membrane protein</topology>
    </subcellularLocation>
    <subcellularLocation>
        <location evidence="1">Mitochondrion membrane</location>
        <topology evidence="1">Multi-pass membrane protein</topology>
    </subcellularLocation>
</comment>
<keyword evidence="4 16" id="KW-0812">Transmembrane</keyword>
<dbReference type="CDD" id="cd13221">
    <property type="entry name" value="PH-GRAM_GRAMDC4"/>
    <property type="match status" value="1"/>
</dbReference>
<feature type="transmembrane region" description="Helical" evidence="16">
    <location>
        <begin position="267"/>
        <end position="285"/>
    </location>
</feature>
<dbReference type="PANTHER" id="PTHR37402">
    <property type="entry name" value="GRAM DOMAIN-CONTAINING PROTEIN 4"/>
    <property type="match status" value="1"/>
</dbReference>
<evidence type="ECO:0000256" key="8">
    <source>
        <dbReference type="ARBA" id="ARBA00023054"/>
    </source>
</evidence>
<evidence type="ECO:0000256" key="16">
    <source>
        <dbReference type="SAM" id="Phobius"/>
    </source>
</evidence>
<dbReference type="EMBL" id="KK501259">
    <property type="protein sequence ID" value="KFP13689.1"/>
    <property type="molecule type" value="Genomic_DNA"/>
</dbReference>
<dbReference type="SMART" id="SM00568">
    <property type="entry name" value="GRAM"/>
    <property type="match status" value="1"/>
</dbReference>
<feature type="coiled-coil region" evidence="14">
    <location>
        <begin position="101"/>
        <end position="151"/>
    </location>
</feature>
<dbReference type="GO" id="GO:0031966">
    <property type="term" value="C:mitochondrial membrane"/>
    <property type="evidence" value="ECO:0007669"/>
    <property type="project" value="UniProtKB-SubCell"/>
</dbReference>
<evidence type="ECO:0000256" key="7">
    <source>
        <dbReference type="ARBA" id="ARBA00022989"/>
    </source>
</evidence>
<dbReference type="PANTHER" id="PTHR37402:SF1">
    <property type="entry name" value="GRAM DOMAIN-CONTAINING PROTEIN 4"/>
    <property type="match status" value="1"/>
</dbReference>
<feature type="region of interest" description="Disordered" evidence="15">
    <location>
        <begin position="154"/>
        <end position="175"/>
    </location>
</feature>
<dbReference type="Gene3D" id="2.30.29.30">
    <property type="entry name" value="Pleckstrin-homology domain (PH domain)/Phosphotyrosine-binding domain (PTB)"/>
    <property type="match status" value="1"/>
</dbReference>
<evidence type="ECO:0000313" key="19">
    <source>
        <dbReference type="Proteomes" id="UP000053119"/>
    </source>
</evidence>
<evidence type="ECO:0000256" key="14">
    <source>
        <dbReference type="SAM" id="Coils"/>
    </source>
</evidence>
<evidence type="ECO:0000256" key="11">
    <source>
        <dbReference type="ARBA" id="ARBA00066199"/>
    </source>
</evidence>
<feature type="compositionally biased region" description="Low complexity" evidence="15">
    <location>
        <begin position="157"/>
        <end position="169"/>
    </location>
</feature>
<keyword evidence="9" id="KW-0496">Mitochondrion</keyword>
<feature type="domain" description="GRAM" evidence="17">
    <location>
        <begin position="463"/>
        <end position="541"/>
    </location>
</feature>
<keyword evidence="5" id="KW-0053">Apoptosis</keyword>
<keyword evidence="8 14" id="KW-0175">Coiled coil</keyword>
<keyword evidence="3" id="KW-0597">Phosphoprotein</keyword>
<proteinExistence type="predicted"/>
<organism evidence="18 19">
    <name type="scientific">Egretta garzetta</name>
    <name type="common">Little egret</name>
    <dbReference type="NCBI Taxonomy" id="188379"/>
    <lineage>
        <taxon>Eukaryota</taxon>
        <taxon>Metazoa</taxon>
        <taxon>Chordata</taxon>
        <taxon>Craniata</taxon>
        <taxon>Vertebrata</taxon>
        <taxon>Euteleostomi</taxon>
        <taxon>Archelosauria</taxon>
        <taxon>Archosauria</taxon>
        <taxon>Dinosauria</taxon>
        <taxon>Saurischia</taxon>
        <taxon>Theropoda</taxon>
        <taxon>Coelurosauria</taxon>
        <taxon>Aves</taxon>
        <taxon>Neognathae</taxon>
        <taxon>Neoaves</taxon>
        <taxon>Aequornithes</taxon>
        <taxon>Pelecaniformes</taxon>
        <taxon>Ardeidae</taxon>
        <taxon>Egretta</taxon>
    </lineage>
</organism>
<evidence type="ECO:0000256" key="2">
    <source>
        <dbReference type="ARBA" id="ARBA00004477"/>
    </source>
</evidence>
<evidence type="ECO:0000256" key="10">
    <source>
        <dbReference type="ARBA" id="ARBA00023136"/>
    </source>
</evidence>